<dbReference type="CDD" id="cd03257">
    <property type="entry name" value="ABC_NikE_OppD_transporters"/>
    <property type="match status" value="1"/>
</dbReference>
<dbReference type="InterPro" id="IPR017871">
    <property type="entry name" value="ABC_transporter-like_CS"/>
</dbReference>
<protein>
    <recommendedName>
        <fullName evidence="5">ABC transporter domain-containing protein</fullName>
    </recommendedName>
</protein>
<organism evidence="6 7">
    <name type="scientific">Gluconobacter kondonii</name>
    <dbReference type="NCBI Taxonomy" id="941463"/>
    <lineage>
        <taxon>Bacteria</taxon>
        <taxon>Pseudomonadati</taxon>
        <taxon>Pseudomonadota</taxon>
        <taxon>Alphaproteobacteria</taxon>
        <taxon>Acetobacterales</taxon>
        <taxon>Acetobacteraceae</taxon>
        <taxon>Gluconobacter</taxon>
    </lineage>
</organism>
<keyword evidence="2" id="KW-0813">Transport</keyword>
<evidence type="ECO:0000256" key="1">
    <source>
        <dbReference type="ARBA" id="ARBA00005417"/>
    </source>
</evidence>
<dbReference type="InterPro" id="IPR027417">
    <property type="entry name" value="P-loop_NTPase"/>
</dbReference>
<gene>
    <name evidence="6" type="ORF">GCM10007870_22170</name>
</gene>
<dbReference type="SUPFAM" id="SSF52540">
    <property type="entry name" value="P-loop containing nucleoside triphosphate hydrolases"/>
    <property type="match status" value="1"/>
</dbReference>
<comment type="caution">
    <text evidence="6">The sequence shown here is derived from an EMBL/GenBank/DDBJ whole genome shotgun (WGS) entry which is preliminary data.</text>
</comment>
<dbReference type="PANTHER" id="PTHR43776">
    <property type="entry name" value="TRANSPORT ATP-BINDING PROTEIN"/>
    <property type="match status" value="1"/>
</dbReference>
<sequence>MTPLLEVRNLHVSYPQGSFWNRKLSPIVQNVSFDVGQGETVGLIGESGSGKSTIARALMGLAPITSGSIHLAGTGTLPRRVQMIFQDPLASLDPCMSIGAQITEVLTVHGIGTPADRPVRTRDLLDRVRLPVDSYDRPAITFSGGQRARIGIARALAASPSLLIADEATAALDVSVQAQILNLLMDLRDDMGLSLLFITHDLAVVRVLCDRAIVLLQGKIVEQGVTQDLFAQPSHSYTRTLLDAYRPLNSSVPSLKTPCHD</sequence>
<comment type="similarity">
    <text evidence="1">Belongs to the ABC transporter superfamily.</text>
</comment>
<feature type="domain" description="ABC transporter" evidence="5">
    <location>
        <begin position="5"/>
        <end position="242"/>
    </location>
</feature>
<keyword evidence="3" id="KW-0547">Nucleotide-binding</keyword>
<evidence type="ECO:0000313" key="7">
    <source>
        <dbReference type="Proteomes" id="UP001156629"/>
    </source>
</evidence>
<dbReference type="Proteomes" id="UP001156629">
    <property type="component" value="Unassembled WGS sequence"/>
</dbReference>
<evidence type="ECO:0000313" key="6">
    <source>
        <dbReference type="EMBL" id="GLQ66633.1"/>
    </source>
</evidence>
<dbReference type="RefSeq" id="WP_099287630.1">
    <property type="nucleotide sequence ID" value="NZ_BEWP01000025.1"/>
</dbReference>
<dbReference type="Pfam" id="PF00005">
    <property type="entry name" value="ABC_tran"/>
    <property type="match status" value="1"/>
</dbReference>
<keyword evidence="7" id="KW-1185">Reference proteome</keyword>
<name>A0ABQ5WTR8_9PROT</name>
<dbReference type="InterPro" id="IPR050319">
    <property type="entry name" value="ABC_transp_ATP-bind"/>
</dbReference>
<dbReference type="PROSITE" id="PS50893">
    <property type="entry name" value="ABC_TRANSPORTER_2"/>
    <property type="match status" value="1"/>
</dbReference>
<keyword evidence="4" id="KW-0067">ATP-binding</keyword>
<dbReference type="SMART" id="SM00382">
    <property type="entry name" value="AAA"/>
    <property type="match status" value="1"/>
</dbReference>
<dbReference type="PROSITE" id="PS00211">
    <property type="entry name" value="ABC_TRANSPORTER_1"/>
    <property type="match status" value="1"/>
</dbReference>
<proteinExistence type="inferred from homology"/>
<dbReference type="InterPro" id="IPR003593">
    <property type="entry name" value="AAA+_ATPase"/>
</dbReference>
<evidence type="ECO:0000256" key="4">
    <source>
        <dbReference type="ARBA" id="ARBA00022840"/>
    </source>
</evidence>
<dbReference type="Gene3D" id="3.40.50.300">
    <property type="entry name" value="P-loop containing nucleotide triphosphate hydrolases"/>
    <property type="match status" value="1"/>
</dbReference>
<evidence type="ECO:0000256" key="2">
    <source>
        <dbReference type="ARBA" id="ARBA00022448"/>
    </source>
</evidence>
<dbReference type="InterPro" id="IPR003439">
    <property type="entry name" value="ABC_transporter-like_ATP-bd"/>
</dbReference>
<dbReference type="GeneID" id="76195954"/>
<reference evidence="7" key="1">
    <citation type="journal article" date="2019" name="Int. J. Syst. Evol. Microbiol.">
        <title>The Global Catalogue of Microorganisms (GCM) 10K type strain sequencing project: providing services to taxonomists for standard genome sequencing and annotation.</title>
        <authorList>
            <consortium name="The Broad Institute Genomics Platform"/>
            <consortium name="The Broad Institute Genome Sequencing Center for Infectious Disease"/>
            <person name="Wu L."/>
            <person name="Ma J."/>
        </authorList>
    </citation>
    <scope>NUCLEOTIDE SEQUENCE [LARGE SCALE GENOMIC DNA]</scope>
    <source>
        <strain evidence="7">NBRC 3266</strain>
    </source>
</reference>
<accession>A0ABQ5WTR8</accession>
<evidence type="ECO:0000256" key="3">
    <source>
        <dbReference type="ARBA" id="ARBA00022741"/>
    </source>
</evidence>
<evidence type="ECO:0000259" key="5">
    <source>
        <dbReference type="PROSITE" id="PS50893"/>
    </source>
</evidence>
<dbReference type="PANTHER" id="PTHR43776:SF7">
    <property type="entry name" value="D,D-DIPEPTIDE TRANSPORT ATP-BINDING PROTEIN DDPF-RELATED"/>
    <property type="match status" value="1"/>
</dbReference>
<dbReference type="EMBL" id="BSNV01000020">
    <property type="protein sequence ID" value="GLQ66633.1"/>
    <property type="molecule type" value="Genomic_DNA"/>
</dbReference>